<organism evidence="2 3">
    <name type="scientific">Methylobacterium radiotolerans</name>
    <dbReference type="NCBI Taxonomy" id="31998"/>
    <lineage>
        <taxon>Bacteria</taxon>
        <taxon>Pseudomonadati</taxon>
        <taxon>Pseudomonadota</taxon>
        <taxon>Alphaproteobacteria</taxon>
        <taxon>Hyphomicrobiales</taxon>
        <taxon>Methylobacteriaceae</taxon>
        <taxon>Methylobacterium</taxon>
    </lineage>
</organism>
<comment type="caution">
    <text evidence="2">The sequence shown here is derived from an EMBL/GenBank/DDBJ whole genome shotgun (WGS) entry which is preliminary data.</text>
</comment>
<evidence type="ECO:0000256" key="1">
    <source>
        <dbReference type="SAM" id="SignalP"/>
    </source>
</evidence>
<name>A0ABU7TFG7_9HYPH</name>
<gene>
    <name evidence="2" type="ORF">MRSR164_20625</name>
</gene>
<feature type="signal peptide" evidence="1">
    <location>
        <begin position="1"/>
        <end position="21"/>
    </location>
</feature>
<evidence type="ECO:0000313" key="2">
    <source>
        <dbReference type="EMBL" id="MEE7459098.1"/>
    </source>
</evidence>
<evidence type="ECO:0008006" key="4">
    <source>
        <dbReference type="Google" id="ProtNLM"/>
    </source>
</evidence>
<keyword evidence="3" id="KW-1185">Reference proteome</keyword>
<keyword evidence="1" id="KW-0732">Signal</keyword>
<proteinExistence type="predicted"/>
<feature type="chain" id="PRO_5046355444" description="Secreted protein" evidence="1">
    <location>
        <begin position="22"/>
        <end position="95"/>
    </location>
</feature>
<evidence type="ECO:0000313" key="3">
    <source>
        <dbReference type="Proteomes" id="UP001349262"/>
    </source>
</evidence>
<dbReference type="Proteomes" id="UP001349262">
    <property type="component" value="Unassembled WGS sequence"/>
</dbReference>
<sequence length="95" mass="10104">MFGRTALAACLAALLLAPPLAAETAKLPAEVAAFVARLKGCQHWAGEEPYDAARGREIAAAVRKLRCDAIEADEARLRRRHRDDPAVLKALSAAG</sequence>
<accession>A0ABU7TFG7</accession>
<reference evidence="2 3" key="1">
    <citation type="journal article" date="2012" name="Genet. Mol. Biol.">
        <title>Analysis of 16S rRNA and mxaF genes revealing insights into Methylobacterium niche-specific plant association.</title>
        <authorList>
            <person name="Dourado M.N."/>
            <person name="Andreote F.D."/>
            <person name="Dini-Andreote F."/>
            <person name="Conti R."/>
            <person name="Araujo J.M."/>
            <person name="Araujo W.L."/>
        </authorList>
    </citation>
    <scope>NUCLEOTIDE SEQUENCE [LARGE SCALE GENOMIC DNA]</scope>
    <source>
        <strain evidence="2 3">SR1.6/4</strain>
    </source>
</reference>
<protein>
    <recommendedName>
        <fullName evidence="4">Secreted protein</fullName>
    </recommendedName>
</protein>
<dbReference type="EMBL" id="MLBY01000005">
    <property type="protein sequence ID" value="MEE7459098.1"/>
    <property type="molecule type" value="Genomic_DNA"/>
</dbReference>